<keyword evidence="6" id="KW-0067">ATP-binding</keyword>
<dbReference type="InterPro" id="IPR050205">
    <property type="entry name" value="CDPK_Ser/Thr_kinases"/>
</dbReference>
<keyword evidence="7" id="KW-0732">Signal</keyword>
<dbReference type="PROSITE" id="PS50011">
    <property type="entry name" value="PROTEIN_KINASE_DOM"/>
    <property type="match status" value="1"/>
</dbReference>
<name>A0A9D3V001_9ROSI</name>
<dbReference type="SUPFAM" id="SSF56112">
    <property type="entry name" value="Protein kinase-like (PK-like)"/>
    <property type="match status" value="1"/>
</dbReference>
<reference evidence="9 10" key="1">
    <citation type="journal article" date="2021" name="Plant Biotechnol. J.">
        <title>Multi-omics assisted identification of the key and species-specific regulatory components of drought-tolerant mechanisms in Gossypium stocksii.</title>
        <authorList>
            <person name="Yu D."/>
            <person name="Ke L."/>
            <person name="Zhang D."/>
            <person name="Wu Y."/>
            <person name="Sun Y."/>
            <person name="Mei J."/>
            <person name="Sun J."/>
            <person name="Sun Y."/>
        </authorList>
    </citation>
    <scope>NUCLEOTIDE SEQUENCE [LARGE SCALE GENOMIC DNA]</scope>
    <source>
        <strain evidence="10">cv. E1</strain>
        <tissue evidence="9">Leaf</tissue>
    </source>
</reference>
<keyword evidence="3" id="KW-0808">Transferase</keyword>
<evidence type="ECO:0000256" key="5">
    <source>
        <dbReference type="ARBA" id="ARBA00022777"/>
    </source>
</evidence>
<sequence length="131" mass="14688">MWIRLLLVHVKVDSLATAPPCGASSLVPLGRGLKRKMGCIEVITRISGTKKVEDDYVKGDTIGQGKFRSVWLFRSRTSGVEFACKTLLRGEETVHREVEIMQHFSGHPGFVTLQVVYEEPDCFYLVIGLCF</sequence>
<comment type="similarity">
    <text evidence="1">Belongs to the protein kinase superfamily. CAMK Ser/Thr protein kinase family. CaMK subfamily.</text>
</comment>
<protein>
    <recommendedName>
        <fullName evidence="8">Protein kinase domain-containing protein</fullName>
    </recommendedName>
</protein>
<dbReference type="AlphaFoldDB" id="A0A9D3V001"/>
<dbReference type="Pfam" id="PF00069">
    <property type="entry name" value="Pkinase"/>
    <property type="match status" value="1"/>
</dbReference>
<keyword evidence="10" id="KW-1185">Reference proteome</keyword>
<comment type="caution">
    <text evidence="9">The sequence shown here is derived from an EMBL/GenBank/DDBJ whole genome shotgun (WGS) entry which is preliminary data.</text>
</comment>
<evidence type="ECO:0000313" key="10">
    <source>
        <dbReference type="Proteomes" id="UP000828251"/>
    </source>
</evidence>
<evidence type="ECO:0000256" key="2">
    <source>
        <dbReference type="ARBA" id="ARBA00022527"/>
    </source>
</evidence>
<gene>
    <name evidence="9" type="ORF">J1N35_030383</name>
</gene>
<evidence type="ECO:0000256" key="4">
    <source>
        <dbReference type="ARBA" id="ARBA00022741"/>
    </source>
</evidence>
<evidence type="ECO:0000256" key="7">
    <source>
        <dbReference type="SAM" id="SignalP"/>
    </source>
</evidence>
<feature type="domain" description="Protein kinase" evidence="8">
    <location>
        <begin position="56"/>
        <end position="131"/>
    </location>
</feature>
<evidence type="ECO:0000256" key="1">
    <source>
        <dbReference type="ARBA" id="ARBA00005354"/>
    </source>
</evidence>
<evidence type="ECO:0000256" key="6">
    <source>
        <dbReference type="ARBA" id="ARBA00022840"/>
    </source>
</evidence>
<accession>A0A9D3V001</accession>
<evidence type="ECO:0000259" key="8">
    <source>
        <dbReference type="PROSITE" id="PS50011"/>
    </source>
</evidence>
<dbReference type="PANTHER" id="PTHR24349">
    <property type="entry name" value="SERINE/THREONINE-PROTEIN KINASE"/>
    <property type="match status" value="1"/>
</dbReference>
<feature type="signal peptide" evidence="7">
    <location>
        <begin position="1"/>
        <end position="17"/>
    </location>
</feature>
<proteinExistence type="inferred from homology"/>
<feature type="chain" id="PRO_5039324390" description="Protein kinase domain-containing protein" evidence="7">
    <location>
        <begin position="18"/>
        <end position="131"/>
    </location>
</feature>
<evidence type="ECO:0000313" key="9">
    <source>
        <dbReference type="EMBL" id="KAH1065396.1"/>
    </source>
</evidence>
<dbReference type="GO" id="GO:0005524">
    <property type="term" value="F:ATP binding"/>
    <property type="evidence" value="ECO:0007669"/>
    <property type="project" value="UniProtKB-KW"/>
</dbReference>
<keyword evidence="2" id="KW-0723">Serine/threonine-protein kinase</keyword>
<dbReference type="OrthoDB" id="942095at2759"/>
<dbReference type="EMBL" id="JAIQCV010000009">
    <property type="protein sequence ID" value="KAH1065396.1"/>
    <property type="molecule type" value="Genomic_DNA"/>
</dbReference>
<organism evidence="9 10">
    <name type="scientific">Gossypium stocksii</name>
    <dbReference type="NCBI Taxonomy" id="47602"/>
    <lineage>
        <taxon>Eukaryota</taxon>
        <taxon>Viridiplantae</taxon>
        <taxon>Streptophyta</taxon>
        <taxon>Embryophyta</taxon>
        <taxon>Tracheophyta</taxon>
        <taxon>Spermatophyta</taxon>
        <taxon>Magnoliopsida</taxon>
        <taxon>eudicotyledons</taxon>
        <taxon>Gunneridae</taxon>
        <taxon>Pentapetalae</taxon>
        <taxon>rosids</taxon>
        <taxon>malvids</taxon>
        <taxon>Malvales</taxon>
        <taxon>Malvaceae</taxon>
        <taxon>Malvoideae</taxon>
        <taxon>Gossypium</taxon>
    </lineage>
</organism>
<evidence type="ECO:0000256" key="3">
    <source>
        <dbReference type="ARBA" id="ARBA00022679"/>
    </source>
</evidence>
<dbReference type="GO" id="GO:0004674">
    <property type="term" value="F:protein serine/threonine kinase activity"/>
    <property type="evidence" value="ECO:0007669"/>
    <property type="project" value="UniProtKB-KW"/>
</dbReference>
<dbReference type="InterPro" id="IPR000719">
    <property type="entry name" value="Prot_kinase_dom"/>
</dbReference>
<dbReference type="Proteomes" id="UP000828251">
    <property type="component" value="Unassembled WGS sequence"/>
</dbReference>
<dbReference type="InterPro" id="IPR011009">
    <property type="entry name" value="Kinase-like_dom_sf"/>
</dbReference>
<dbReference type="Gene3D" id="3.30.200.20">
    <property type="entry name" value="Phosphorylase Kinase, domain 1"/>
    <property type="match status" value="1"/>
</dbReference>
<keyword evidence="5" id="KW-0418">Kinase</keyword>
<keyword evidence="4" id="KW-0547">Nucleotide-binding</keyword>